<dbReference type="FunCoup" id="A7SSX1">
    <property type="interactions" value="544"/>
</dbReference>
<keyword evidence="3" id="KW-0268">Exocytosis</keyword>
<organism evidence="4 5">
    <name type="scientific">Nematostella vectensis</name>
    <name type="common">Starlet sea anemone</name>
    <dbReference type="NCBI Taxonomy" id="45351"/>
    <lineage>
        <taxon>Eukaryota</taxon>
        <taxon>Metazoa</taxon>
        <taxon>Cnidaria</taxon>
        <taxon>Anthozoa</taxon>
        <taxon>Hexacorallia</taxon>
        <taxon>Actiniaria</taxon>
        <taxon>Edwardsiidae</taxon>
        <taxon>Nematostella</taxon>
    </lineage>
</organism>
<dbReference type="HOGENOM" id="CLU_016260_1_0_1"/>
<dbReference type="eggNOG" id="KOG2286">
    <property type="taxonomic scope" value="Eukaryota"/>
</dbReference>
<dbReference type="AlphaFoldDB" id="A7SSX1"/>
<dbReference type="GO" id="GO:0000149">
    <property type="term" value="F:SNARE binding"/>
    <property type="evidence" value="ECO:0000318"/>
    <property type="project" value="GO_Central"/>
</dbReference>
<dbReference type="InterPro" id="IPR042532">
    <property type="entry name" value="EXOC3/Sec6_C"/>
</dbReference>
<evidence type="ECO:0000313" key="4">
    <source>
        <dbReference type="EMBL" id="EDO33182.1"/>
    </source>
</evidence>
<name>A7SSX1_NEMVE</name>
<protein>
    <submittedName>
        <fullName evidence="4">Uncharacterized protein</fullName>
    </submittedName>
</protein>
<evidence type="ECO:0000313" key="5">
    <source>
        <dbReference type="Proteomes" id="UP000001593"/>
    </source>
</evidence>
<dbReference type="GO" id="GO:0006887">
    <property type="term" value="P:exocytosis"/>
    <property type="evidence" value="ECO:0000318"/>
    <property type="project" value="GO_Central"/>
</dbReference>
<feature type="non-terminal residue" evidence="4">
    <location>
        <position position="680"/>
    </location>
</feature>
<evidence type="ECO:0000256" key="1">
    <source>
        <dbReference type="ARBA" id="ARBA00009447"/>
    </source>
</evidence>
<dbReference type="InterPro" id="IPR010326">
    <property type="entry name" value="EXOC3/Sec6"/>
</dbReference>
<dbReference type="PANTHER" id="PTHR21292:SF1">
    <property type="entry name" value="EXOCYST COMPLEX COMPONENT 3"/>
    <property type="match status" value="1"/>
</dbReference>
<dbReference type="Pfam" id="PF06046">
    <property type="entry name" value="Sec6"/>
    <property type="match status" value="1"/>
</dbReference>
<dbReference type="GO" id="GO:0000145">
    <property type="term" value="C:exocyst"/>
    <property type="evidence" value="ECO:0000318"/>
    <property type="project" value="GO_Central"/>
</dbReference>
<dbReference type="EMBL" id="DS469785">
    <property type="protein sequence ID" value="EDO33182.1"/>
    <property type="molecule type" value="Genomic_DNA"/>
</dbReference>
<dbReference type="Gene3D" id="1.10.357.50">
    <property type="match status" value="1"/>
</dbReference>
<keyword evidence="5" id="KW-1185">Reference proteome</keyword>
<dbReference type="STRING" id="45351.A7SSX1"/>
<keyword evidence="2" id="KW-0813">Transport</keyword>
<comment type="similarity">
    <text evidence="1">Belongs to the SEC6 family.</text>
</comment>
<dbReference type="PANTHER" id="PTHR21292">
    <property type="entry name" value="EXOCYST COMPLEX COMPONENT SEC6-RELATED"/>
    <property type="match status" value="1"/>
</dbReference>
<evidence type="ECO:0000256" key="2">
    <source>
        <dbReference type="ARBA" id="ARBA00022448"/>
    </source>
</evidence>
<feature type="non-terminal residue" evidence="4">
    <location>
        <position position="1"/>
    </location>
</feature>
<dbReference type="Proteomes" id="UP000001593">
    <property type="component" value="Unassembled WGS sequence"/>
</dbReference>
<dbReference type="OMA" id="MNIGPKT"/>
<gene>
    <name evidence="4" type="ORF">NEMVEDRAFT_v1g10193</name>
</gene>
<dbReference type="PhylomeDB" id="A7SSX1"/>
<sequence>PDSLDKVEQWRRRVMRNKASVEARLKTAVQSQLEGVRTGLGQLQGALQDIKQIKQSMEEVDGNLKGVSKLAEDLEQVKQVQYRHSQLSKCNELLNHIFNVPENVEKAYILISDGKLLLAHKCLADLEATRDEFLFEVHKMSQSDDRPKTDQSPLHDYFRDVAKLSETLGKQLWLVLQRFHSSVRSDPAQLVTALRIIEREERADKRAELRLSSTGFKVPGRPKRWRQKCFEVIESGIGYSLEMHIADERLTEKMWLVKHLERTRQKVLDDLTVIKVYTEILCQVYTEILDQVYTDILGQVYTDILNQFFSPSSCGRLIYILLCCPSGIDLMMHPDLQVDVEFLPPLLSSPVHKDLVDTYINTTSTNIKEWMKKMIESDEKDWHKNTLPEKDADGFFNTSLPVFLYQMVDQNMQVAGQTGEDIKMQILDIGMEELQGFQREYRSNLRQFKAKHFEDRSQPPRFIEYMIAIVNNCMMCINFTEQFRVNFGRAAFGEDRQQIFKGIISCFETIGEEGCRYLLDEVFLDLNPFFIQIMTPAWVTSTNQVDTIIVTIEDYSRDYTHMKPRFFDYLVDQALERSLIEYVRAMMNKRIAFKNYDERKSAASKILDEAKKFEKLFTKLTGRAEEVIGKCSVLPTLTEVIKLRDTSMMALEISGIANKYPDFKSDHAMALLLMRGDVGR</sequence>
<dbReference type="FunFam" id="1.10.357.50:FF:000009">
    <property type="entry name" value="Exocyst complex component 3-like 1"/>
    <property type="match status" value="1"/>
</dbReference>
<proteinExistence type="inferred from homology"/>
<dbReference type="InParanoid" id="A7SSX1"/>
<dbReference type="GO" id="GO:0051601">
    <property type="term" value="P:exocyst localization"/>
    <property type="evidence" value="ECO:0000318"/>
    <property type="project" value="GO_Central"/>
</dbReference>
<accession>A7SSX1</accession>
<evidence type="ECO:0000256" key="3">
    <source>
        <dbReference type="ARBA" id="ARBA00022483"/>
    </source>
</evidence>
<reference evidence="4 5" key="1">
    <citation type="journal article" date="2007" name="Science">
        <title>Sea anemone genome reveals ancestral eumetazoan gene repertoire and genomic organization.</title>
        <authorList>
            <person name="Putnam N.H."/>
            <person name="Srivastava M."/>
            <person name="Hellsten U."/>
            <person name="Dirks B."/>
            <person name="Chapman J."/>
            <person name="Salamov A."/>
            <person name="Terry A."/>
            <person name="Shapiro H."/>
            <person name="Lindquist E."/>
            <person name="Kapitonov V.V."/>
            <person name="Jurka J."/>
            <person name="Genikhovich G."/>
            <person name="Grigoriev I.V."/>
            <person name="Lucas S.M."/>
            <person name="Steele R.E."/>
            <person name="Finnerty J.R."/>
            <person name="Technau U."/>
            <person name="Martindale M.Q."/>
            <person name="Rokhsar D.S."/>
        </authorList>
    </citation>
    <scope>NUCLEOTIDE SEQUENCE [LARGE SCALE GENOMIC DNA]</scope>
    <source>
        <strain evidence="5">CH2 X CH6</strain>
    </source>
</reference>
<dbReference type="Gene3D" id="1.10.357.70">
    <property type="entry name" value="Exocyst complex component Sec6, C-terminal domain"/>
    <property type="match status" value="1"/>
</dbReference>